<name>A0ABP7A665_9ACTN</name>
<protein>
    <recommendedName>
        <fullName evidence="3">Glycosyl hydrolase-like 10 domain-containing protein</fullName>
    </recommendedName>
</protein>
<evidence type="ECO:0000313" key="1">
    <source>
        <dbReference type="EMBL" id="GAA3625565.1"/>
    </source>
</evidence>
<proteinExistence type="predicted"/>
<reference evidence="2" key="1">
    <citation type="journal article" date="2019" name="Int. J. Syst. Evol. Microbiol.">
        <title>The Global Catalogue of Microorganisms (GCM) 10K type strain sequencing project: providing services to taxonomists for standard genome sequencing and annotation.</title>
        <authorList>
            <consortium name="The Broad Institute Genomics Platform"/>
            <consortium name="The Broad Institute Genome Sequencing Center for Infectious Disease"/>
            <person name="Wu L."/>
            <person name="Ma J."/>
        </authorList>
    </citation>
    <scope>NUCLEOTIDE SEQUENCE [LARGE SCALE GENOMIC DNA]</scope>
    <source>
        <strain evidence="2">JCM 17326</strain>
    </source>
</reference>
<gene>
    <name evidence="1" type="ORF">GCM10022419_133890</name>
</gene>
<dbReference type="Proteomes" id="UP001500630">
    <property type="component" value="Unassembled WGS sequence"/>
</dbReference>
<sequence>MTPTVAMKLYGFEWTNQYGLDETAAVRRLSEQGVDWVVVQNRRDPIPGSGVEQLGPPPGYDDHRFRDHLRERGMRVFEATAVYFQPEEYRTRPELRPIASDASVMEPFDWYVGLCPSDPGHVARRAEVLSEVVDDLRPDGVFLNFIRFPGFWEAWTPRRTRGEIKEYCFCERCLRGFNQSTGNELPVDDPRRAAAILQHELRAEWTSWKCALIADVVRRLRTAVCAVRPGTEVLINGVAMGRDDFGDAVREVLGQDLGLISREAEHTELMLYHQILAREPSPWIESLVGELRPRIDGTLLACLQTSPTYLDPPHDGMGRLPGIPPQEFRAALRAIARSAADGAMFYHWTDFVADDARSGDMSAALRAYKEGTL</sequence>
<dbReference type="EMBL" id="BAABDQ010000079">
    <property type="protein sequence ID" value="GAA3625565.1"/>
    <property type="molecule type" value="Genomic_DNA"/>
</dbReference>
<accession>A0ABP7A665</accession>
<dbReference type="Gene3D" id="3.20.20.80">
    <property type="entry name" value="Glycosidases"/>
    <property type="match status" value="1"/>
</dbReference>
<dbReference type="RefSeq" id="WP_345580668.1">
    <property type="nucleotide sequence ID" value="NZ_BAABDQ010000079.1"/>
</dbReference>
<evidence type="ECO:0008006" key="3">
    <source>
        <dbReference type="Google" id="ProtNLM"/>
    </source>
</evidence>
<keyword evidence="2" id="KW-1185">Reference proteome</keyword>
<evidence type="ECO:0000313" key="2">
    <source>
        <dbReference type="Proteomes" id="UP001500630"/>
    </source>
</evidence>
<comment type="caution">
    <text evidence="1">The sequence shown here is derived from an EMBL/GenBank/DDBJ whole genome shotgun (WGS) entry which is preliminary data.</text>
</comment>
<organism evidence="1 2">
    <name type="scientific">Nonomuraea rosea</name>
    <dbReference type="NCBI Taxonomy" id="638574"/>
    <lineage>
        <taxon>Bacteria</taxon>
        <taxon>Bacillati</taxon>
        <taxon>Actinomycetota</taxon>
        <taxon>Actinomycetes</taxon>
        <taxon>Streptosporangiales</taxon>
        <taxon>Streptosporangiaceae</taxon>
        <taxon>Nonomuraea</taxon>
    </lineage>
</organism>